<comment type="caution">
    <text evidence="3">The sequence shown here is derived from an EMBL/GenBank/DDBJ whole genome shotgun (WGS) entry which is preliminary data.</text>
</comment>
<proteinExistence type="predicted"/>
<sequence>MTTTTRPAAAAVGTALLALVLTACGADTGSPPATSGPTSRPTSTSATTSATATTSAPTTSPGGTMTSPLVPTTDVSDNGKPTATLTVTGAVTEGVEPRCLVLTDQATGETYQPMGGGLKVGDRVTVEGHEARGVMTTCMQGKPLRITRVVSREG</sequence>
<feature type="signal peptide" evidence="2">
    <location>
        <begin position="1"/>
        <end position="25"/>
    </location>
</feature>
<feature type="compositionally biased region" description="Polar residues" evidence="1">
    <location>
        <begin position="69"/>
        <end position="81"/>
    </location>
</feature>
<dbReference type="RefSeq" id="WP_239264288.1">
    <property type="nucleotide sequence ID" value="NZ_JAKRCV010000028.1"/>
</dbReference>
<evidence type="ECO:0000313" key="3">
    <source>
        <dbReference type="EMBL" id="MCG7322190.1"/>
    </source>
</evidence>
<evidence type="ECO:0000256" key="2">
    <source>
        <dbReference type="SAM" id="SignalP"/>
    </source>
</evidence>
<feature type="compositionally biased region" description="Low complexity" evidence="1">
    <location>
        <begin position="29"/>
        <end position="68"/>
    </location>
</feature>
<evidence type="ECO:0008006" key="5">
    <source>
        <dbReference type="Google" id="ProtNLM"/>
    </source>
</evidence>
<reference evidence="3 4" key="1">
    <citation type="submission" date="2022-02" db="EMBL/GenBank/DDBJ databases">
        <title>Uncovering new skin microbiome diversity through culturing and metagenomics.</title>
        <authorList>
            <person name="Conlan S."/>
            <person name="Deming C."/>
            <person name="Nisc Comparative Sequencing Program N."/>
            <person name="Segre J.A."/>
        </authorList>
    </citation>
    <scope>NUCLEOTIDE SEQUENCE [LARGE SCALE GENOMIC DNA]</scope>
    <source>
        <strain evidence="3 4">ACRQZ</strain>
    </source>
</reference>
<evidence type="ECO:0000256" key="1">
    <source>
        <dbReference type="SAM" id="MobiDB-lite"/>
    </source>
</evidence>
<gene>
    <name evidence="3" type="ORF">MHL29_09860</name>
</gene>
<feature type="region of interest" description="Disordered" evidence="1">
    <location>
        <begin position="29"/>
        <end position="81"/>
    </location>
</feature>
<dbReference type="EMBL" id="JAKRCV010000028">
    <property type="protein sequence ID" value="MCG7322190.1"/>
    <property type="molecule type" value="Genomic_DNA"/>
</dbReference>
<organism evidence="3 4">
    <name type="scientific">Arsenicicoccus bolidensis</name>
    <dbReference type="NCBI Taxonomy" id="229480"/>
    <lineage>
        <taxon>Bacteria</taxon>
        <taxon>Bacillati</taxon>
        <taxon>Actinomycetota</taxon>
        <taxon>Actinomycetes</taxon>
        <taxon>Micrococcales</taxon>
        <taxon>Intrasporangiaceae</taxon>
        <taxon>Arsenicicoccus</taxon>
    </lineage>
</organism>
<feature type="chain" id="PRO_5047331889" description="DUF5666 domain-containing protein" evidence="2">
    <location>
        <begin position="26"/>
        <end position="154"/>
    </location>
</feature>
<evidence type="ECO:0000313" key="4">
    <source>
        <dbReference type="Proteomes" id="UP001521931"/>
    </source>
</evidence>
<accession>A0ABS9Q4J8</accession>
<dbReference type="PROSITE" id="PS51257">
    <property type="entry name" value="PROKAR_LIPOPROTEIN"/>
    <property type="match status" value="1"/>
</dbReference>
<protein>
    <recommendedName>
        <fullName evidence="5">DUF5666 domain-containing protein</fullName>
    </recommendedName>
</protein>
<name>A0ABS9Q4J8_9MICO</name>
<keyword evidence="2" id="KW-0732">Signal</keyword>
<dbReference type="Proteomes" id="UP001521931">
    <property type="component" value="Unassembled WGS sequence"/>
</dbReference>
<keyword evidence="4" id="KW-1185">Reference proteome</keyword>